<evidence type="ECO:0000256" key="1">
    <source>
        <dbReference type="SAM" id="MobiDB-lite"/>
    </source>
</evidence>
<proteinExistence type="predicted"/>
<evidence type="ECO:0000313" key="4">
    <source>
        <dbReference type="Proteomes" id="UP000028837"/>
    </source>
</evidence>
<organism evidence="3 4">
    <name type="scientific">Toxoplasma gondii GAB2-2007-GAL-DOM2</name>
    <dbReference type="NCBI Taxonomy" id="1130820"/>
    <lineage>
        <taxon>Eukaryota</taxon>
        <taxon>Sar</taxon>
        <taxon>Alveolata</taxon>
        <taxon>Apicomplexa</taxon>
        <taxon>Conoidasida</taxon>
        <taxon>Coccidia</taxon>
        <taxon>Eucoccidiorida</taxon>
        <taxon>Eimeriorina</taxon>
        <taxon>Sarcocystidae</taxon>
        <taxon>Toxoplasma</taxon>
    </lineage>
</organism>
<dbReference type="VEuPathDB" id="ToxoDB:TGDOM2_320540"/>
<reference evidence="3 4" key="1">
    <citation type="submission" date="2014-02" db="EMBL/GenBank/DDBJ databases">
        <authorList>
            <person name="Sibley D."/>
            <person name="Venepally P."/>
            <person name="Karamycheva S."/>
            <person name="Hadjithomas M."/>
            <person name="Khan A."/>
            <person name="Brunk B."/>
            <person name="Roos D."/>
            <person name="Caler E."/>
            <person name="Lorenzi H."/>
        </authorList>
    </citation>
    <scope>NUCLEOTIDE SEQUENCE [LARGE SCALE GENOMIC DNA]</scope>
    <source>
        <strain evidence="3 4">GAB2-2007-GAL-DOM2</strain>
    </source>
</reference>
<feature type="chain" id="PRO_5001808309" evidence="2">
    <location>
        <begin position="20"/>
        <end position="420"/>
    </location>
</feature>
<feature type="compositionally biased region" description="Acidic residues" evidence="1">
    <location>
        <begin position="211"/>
        <end position="232"/>
    </location>
</feature>
<feature type="region of interest" description="Disordered" evidence="1">
    <location>
        <begin position="211"/>
        <end position="402"/>
    </location>
</feature>
<gene>
    <name evidence="3" type="ORF">TGDOM2_320540</name>
</gene>
<keyword evidence="2" id="KW-0732">Signal</keyword>
<feature type="compositionally biased region" description="Acidic residues" evidence="1">
    <location>
        <begin position="54"/>
        <end position="69"/>
    </location>
</feature>
<feature type="compositionally biased region" description="Pro residues" evidence="1">
    <location>
        <begin position="81"/>
        <end position="92"/>
    </location>
</feature>
<feature type="signal peptide" evidence="2">
    <location>
        <begin position="1"/>
        <end position="19"/>
    </location>
</feature>
<feature type="compositionally biased region" description="Low complexity" evidence="1">
    <location>
        <begin position="391"/>
        <end position="402"/>
    </location>
</feature>
<feature type="compositionally biased region" description="Basic and acidic residues" evidence="1">
    <location>
        <begin position="39"/>
        <end position="53"/>
    </location>
</feature>
<dbReference type="EMBL" id="AHZU02001405">
    <property type="protein sequence ID" value="KFG32654.1"/>
    <property type="molecule type" value="Genomic_DNA"/>
</dbReference>
<feature type="compositionally biased region" description="Basic and acidic residues" evidence="1">
    <location>
        <begin position="268"/>
        <end position="282"/>
    </location>
</feature>
<comment type="caution">
    <text evidence="3">The sequence shown here is derived from an EMBL/GenBank/DDBJ whole genome shotgun (WGS) entry which is preliminary data.</text>
</comment>
<name>A0A086JKI6_TOXGO</name>
<feature type="compositionally biased region" description="Basic residues" evidence="1">
    <location>
        <begin position="255"/>
        <end position="267"/>
    </location>
</feature>
<dbReference type="AlphaFoldDB" id="A0A086JKI6"/>
<feature type="compositionally biased region" description="Acidic residues" evidence="1">
    <location>
        <begin position="148"/>
        <end position="161"/>
    </location>
</feature>
<sequence>MKKFLVLFCLSVFLASSLAQELSEELAQELPEELAQNLADDREQELQDDRGGEELDLSLDSQESEESADDRELGKRGGSALPPPVKKAPPPKKIVYRAAPKKTAPILRPAPKLIASVTYLPSAPKKAVPRKLQEVEEESEELLRAAEESDDRPEEEMPEESAGERGLGGNKKRDIPVPVKVPQPKKVVAPVYLGKKGGFYGSGYYRRLSEEVPDLSEELQESEELELEPEASSEERELGKKGSSTPIPVKVPPPVHKKIARQAPKKVIRPEPKKIVRAEPKKIIRSAPKQIVRPAPKKVIPTSSTKGNYYRRLQEAEDGSAFSELESVVDSARAERTDGESESASLLENLESENPEMAEDDDNAGDAEDGSAEDRSLGGKKRGGDTPMPLPKKVPVQKKLPAPKKIYSSKPIVYRYSKKL</sequence>
<dbReference type="Proteomes" id="UP000028837">
    <property type="component" value="Unassembled WGS sequence"/>
</dbReference>
<evidence type="ECO:0000313" key="3">
    <source>
        <dbReference type="EMBL" id="KFG32654.1"/>
    </source>
</evidence>
<feature type="region of interest" description="Disordered" evidence="1">
    <location>
        <begin position="38"/>
        <end position="101"/>
    </location>
</feature>
<protein>
    <submittedName>
        <fullName evidence="3">Uncharacterized protein</fullName>
    </submittedName>
</protein>
<accession>A0A086JKI6</accession>
<feature type="region of interest" description="Disordered" evidence="1">
    <location>
        <begin position="118"/>
        <end position="179"/>
    </location>
</feature>
<feature type="compositionally biased region" description="Acidic residues" evidence="1">
    <location>
        <begin position="350"/>
        <end position="371"/>
    </location>
</feature>
<dbReference type="OrthoDB" id="333670at2759"/>
<evidence type="ECO:0000256" key="2">
    <source>
        <dbReference type="SAM" id="SignalP"/>
    </source>
</evidence>